<dbReference type="SMART" id="SM00091">
    <property type="entry name" value="PAS"/>
    <property type="match status" value="2"/>
</dbReference>
<dbReference type="PROSITE" id="PS50112">
    <property type="entry name" value="PAS"/>
    <property type="match status" value="2"/>
</dbReference>
<sequence>MPLSRLLPYRAWMRSSRTRLTLLFGGASLLVALVLALYVDRLATQRIVQARGEALLTVSRPIADALAEGLRERERDVSLLARYPLLTAGPLDSLPVRAYLDDLKQSFPDYSWIGVTDVSGQVRSATGGLLQGESVRQRPWFSAGLQGLHVGDAHEAQLLAQLIGSPKSTEPLRFLDFAAPIRSNDGRLLGVAAAHLNWHWVSQLVQRATSGPWAPEGLELLIVSENGTVLHPYGQSELMRSAATPPALGSFRVLRWGAQGDYLTAAVQVPSLTAQSLHWTLIVRQPLALALAPVSELHRLIATLALVLTGVLMGMIYWIAQRFSQPLERLARMAQHLDQTGEGAQFDIPANTLEFAHLRDSLRKLTQHLLESQKELRLSNQGLEHKVEQRTQEIQLREQQYRSILEEQSEVICRFRADLTLTYVNEAYCRLFALRREEVLGSTWSPVVYPEDIERVRLSLSTNSPAQPVSSVENRVLAGNGQVRWFHFINHAFFDEQGHLIEWQSVGRDITERQALEQTLQRVSSEQEAMLDNDLLGIARIKDRRVVWRNRALERIFGYEPGALLDQPTERLYASPEDHEAFGREAYATLASGQHFRRQMPMRRANGDTVWMDLNGVRLSEDSGESLWLLQDITEMKQYQAQVEHIAFHDPLTLLPNRLLLSDRMRQAFALHERAKTVTAVCYLDLNGFKAVNDQHGHEAGDHLLKEMAKRLLEAVRAHDTVARLGGDEFVLLLSSLHQSEEARLIIQRVEKAIRQPVRLANGAEVQVSTSVGVAFHPQDGTQPGQLLALADSAMYEAKRRLKVPPLNEATPGGRLEAI</sequence>
<evidence type="ECO:0000259" key="4">
    <source>
        <dbReference type="PROSITE" id="PS50887"/>
    </source>
</evidence>
<dbReference type="EC" id="2.7.7.65" evidence="5"/>
<dbReference type="InterPro" id="IPR000014">
    <property type="entry name" value="PAS"/>
</dbReference>
<dbReference type="Gene3D" id="3.30.450.20">
    <property type="entry name" value="PAS domain"/>
    <property type="match status" value="3"/>
</dbReference>
<keyword evidence="1" id="KW-0812">Transmembrane</keyword>
<keyword evidence="6" id="KW-1185">Reference proteome</keyword>
<feature type="domain" description="PAC" evidence="3">
    <location>
        <begin position="470"/>
        <end position="522"/>
    </location>
</feature>
<keyword evidence="1" id="KW-1133">Transmembrane helix</keyword>
<keyword evidence="1" id="KW-0472">Membrane</keyword>
<dbReference type="Pfam" id="PF00990">
    <property type="entry name" value="GGDEF"/>
    <property type="match status" value="1"/>
</dbReference>
<dbReference type="PROSITE" id="PS50887">
    <property type="entry name" value="GGDEF"/>
    <property type="match status" value="1"/>
</dbReference>
<dbReference type="NCBIfam" id="TIGR00229">
    <property type="entry name" value="sensory_box"/>
    <property type="match status" value="2"/>
</dbReference>
<dbReference type="GO" id="GO:0052621">
    <property type="term" value="F:diguanylate cyclase activity"/>
    <property type="evidence" value="ECO:0007669"/>
    <property type="project" value="UniProtKB-EC"/>
</dbReference>
<proteinExistence type="predicted"/>
<dbReference type="PANTHER" id="PTHR44757:SF2">
    <property type="entry name" value="BIOFILM ARCHITECTURE MAINTENANCE PROTEIN MBAA"/>
    <property type="match status" value="1"/>
</dbReference>
<protein>
    <submittedName>
        <fullName evidence="5">Diguanylate cyclase</fullName>
        <ecNumber evidence="5">2.7.7.65</ecNumber>
    </submittedName>
</protein>
<dbReference type="SUPFAM" id="SSF55785">
    <property type="entry name" value="PYP-like sensor domain (PAS domain)"/>
    <property type="match status" value="2"/>
</dbReference>
<feature type="domain" description="GGDEF" evidence="4">
    <location>
        <begin position="677"/>
        <end position="809"/>
    </location>
</feature>
<dbReference type="PANTHER" id="PTHR44757">
    <property type="entry name" value="DIGUANYLATE CYCLASE DGCP"/>
    <property type="match status" value="1"/>
</dbReference>
<feature type="transmembrane region" description="Helical" evidence="1">
    <location>
        <begin position="300"/>
        <end position="320"/>
    </location>
</feature>
<dbReference type="Gene3D" id="3.30.70.270">
    <property type="match status" value="1"/>
</dbReference>
<dbReference type="InterPro" id="IPR013656">
    <property type="entry name" value="PAS_4"/>
</dbReference>
<evidence type="ECO:0000313" key="6">
    <source>
        <dbReference type="Proteomes" id="UP001528672"/>
    </source>
</evidence>
<evidence type="ECO:0000259" key="2">
    <source>
        <dbReference type="PROSITE" id="PS50112"/>
    </source>
</evidence>
<dbReference type="InterPro" id="IPR000700">
    <property type="entry name" value="PAS-assoc_C"/>
</dbReference>
<name>A0ABT5MEB8_9BURK</name>
<keyword evidence="5" id="KW-0548">Nucleotidyltransferase</keyword>
<dbReference type="SUPFAM" id="SSF55073">
    <property type="entry name" value="Nucleotide cyclase"/>
    <property type="match status" value="1"/>
</dbReference>
<dbReference type="Proteomes" id="UP001528672">
    <property type="component" value="Unassembled WGS sequence"/>
</dbReference>
<dbReference type="Pfam" id="PF08448">
    <property type="entry name" value="PAS_4"/>
    <property type="match status" value="2"/>
</dbReference>
<evidence type="ECO:0000256" key="1">
    <source>
        <dbReference type="SAM" id="Phobius"/>
    </source>
</evidence>
<dbReference type="CDD" id="cd12914">
    <property type="entry name" value="PDC1_DGC_like"/>
    <property type="match status" value="1"/>
</dbReference>
<feature type="domain" description="PAS" evidence="2">
    <location>
        <begin position="512"/>
        <end position="593"/>
    </location>
</feature>
<evidence type="ECO:0000259" key="3">
    <source>
        <dbReference type="PROSITE" id="PS50113"/>
    </source>
</evidence>
<accession>A0ABT5MEB8</accession>
<keyword evidence="5" id="KW-0808">Transferase</keyword>
<dbReference type="SMART" id="SM00267">
    <property type="entry name" value="GGDEF"/>
    <property type="match status" value="1"/>
</dbReference>
<dbReference type="SMART" id="SM00086">
    <property type="entry name" value="PAC"/>
    <property type="match status" value="2"/>
</dbReference>
<dbReference type="InterPro" id="IPR052155">
    <property type="entry name" value="Biofilm_reg_signaling"/>
</dbReference>
<feature type="domain" description="PAS" evidence="2">
    <location>
        <begin position="397"/>
        <end position="457"/>
    </location>
</feature>
<evidence type="ECO:0000313" key="5">
    <source>
        <dbReference type="EMBL" id="MDD0814339.1"/>
    </source>
</evidence>
<organism evidence="5 6">
    <name type="scientific">Curvibacter microcysteis</name>
    <dbReference type="NCBI Taxonomy" id="3026419"/>
    <lineage>
        <taxon>Bacteria</taxon>
        <taxon>Pseudomonadati</taxon>
        <taxon>Pseudomonadota</taxon>
        <taxon>Betaproteobacteria</taxon>
        <taxon>Burkholderiales</taxon>
        <taxon>Comamonadaceae</taxon>
        <taxon>Curvibacter</taxon>
    </lineage>
</organism>
<dbReference type="InterPro" id="IPR029787">
    <property type="entry name" value="Nucleotide_cyclase"/>
</dbReference>
<dbReference type="PROSITE" id="PS50113">
    <property type="entry name" value="PAC"/>
    <property type="match status" value="1"/>
</dbReference>
<dbReference type="NCBIfam" id="TIGR00254">
    <property type="entry name" value="GGDEF"/>
    <property type="match status" value="1"/>
</dbReference>
<dbReference type="Gene3D" id="6.10.340.10">
    <property type="match status" value="1"/>
</dbReference>
<dbReference type="CDD" id="cd00130">
    <property type="entry name" value="PAS"/>
    <property type="match status" value="2"/>
</dbReference>
<dbReference type="CDD" id="cd01949">
    <property type="entry name" value="GGDEF"/>
    <property type="match status" value="1"/>
</dbReference>
<reference evidence="5 6" key="1">
    <citation type="submission" date="2023-02" db="EMBL/GenBank/DDBJ databases">
        <title>Bacterial whole genome sequence for Curvibacter sp. HBC28.</title>
        <authorList>
            <person name="Le V."/>
            <person name="Ko S.-R."/>
            <person name="Ahn C.-Y."/>
            <person name="Oh H.-M."/>
        </authorList>
    </citation>
    <scope>NUCLEOTIDE SEQUENCE [LARGE SCALE GENOMIC DNA]</scope>
    <source>
        <strain evidence="5 6">HBC28</strain>
    </source>
</reference>
<gene>
    <name evidence="5" type="ORF">PSQ39_06825</name>
</gene>
<dbReference type="InterPro" id="IPR000160">
    <property type="entry name" value="GGDEF_dom"/>
</dbReference>
<comment type="caution">
    <text evidence="5">The sequence shown here is derived from an EMBL/GenBank/DDBJ whole genome shotgun (WGS) entry which is preliminary data.</text>
</comment>
<dbReference type="InterPro" id="IPR043128">
    <property type="entry name" value="Rev_trsase/Diguanyl_cyclase"/>
</dbReference>
<dbReference type="InterPro" id="IPR035965">
    <property type="entry name" value="PAS-like_dom_sf"/>
</dbReference>
<dbReference type="InterPro" id="IPR001610">
    <property type="entry name" value="PAC"/>
</dbReference>
<dbReference type="EMBL" id="JAQSIO010000002">
    <property type="protein sequence ID" value="MDD0814339.1"/>
    <property type="molecule type" value="Genomic_DNA"/>
</dbReference>